<proteinExistence type="predicted"/>
<name>A0A2M9X8Q4_9LEPT</name>
<evidence type="ECO:0000313" key="4">
    <source>
        <dbReference type="Proteomes" id="UP000232196"/>
    </source>
</evidence>
<evidence type="ECO:0000313" key="3">
    <source>
        <dbReference type="EMBL" id="PJZ24076.1"/>
    </source>
</evidence>
<dbReference type="InterPro" id="IPR001296">
    <property type="entry name" value="Glyco_trans_1"/>
</dbReference>
<dbReference type="Proteomes" id="UP000232196">
    <property type="component" value="Unassembled WGS sequence"/>
</dbReference>
<comment type="caution">
    <text evidence="3">The sequence shown here is derived from an EMBL/GenBank/DDBJ whole genome shotgun (WGS) entry which is preliminary data.</text>
</comment>
<dbReference type="Pfam" id="PF00534">
    <property type="entry name" value="Glycos_transf_1"/>
    <property type="match status" value="1"/>
</dbReference>
<reference evidence="3 4" key="1">
    <citation type="submission" date="2017-07" db="EMBL/GenBank/DDBJ databases">
        <title>Leptospira spp. isolated from tropical soils.</title>
        <authorList>
            <person name="Thibeaux R."/>
            <person name="Iraola G."/>
            <person name="Ferres I."/>
            <person name="Bierque E."/>
            <person name="Girault D."/>
            <person name="Soupe-Gilbert M.-E."/>
            <person name="Picardeau M."/>
            <person name="Goarant C."/>
        </authorList>
    </citation>
    <scope>NUCLEOTIDE SEQUENCE [LARGE SCALE GENOMIC DNA]</scope>
    <source>
        <strain evidence="3 4">MCA1-C-A1</strain>
    </source>
</reference>
<keyword evidence="4" id="KW-1185">Reference proteome</keyword>
<dbReference type="RefSeq" id="WP_100707994.1">
    <property type="nucleotide sequence ID" value="NZ_NPDL01000001.1"/>
</dbReference>
<feature type="domain" description="Glycosyl transferase family 1" evidence="2">
    <location>
        <begin position="175"/>
        <end position="323"/>
    </location>
</feature>
<accession>A0A2M9X8Q4</accession>
<protein>
    <submittedName>
        <fullName evidence="3">Glycosyl transferase</fullName>
    </submittedName>
</protein>
<dbReference type="EMBL" id="NPDN01000010">
    <property type="protein sequence ID" value="PJZ24076.1"/>
    <property type="molecule type" value="Genomic_DNA"/>
</dbReference>
<keyword evidence="1 3" id="KW-0808">Transferase</keyword>
<evidence type="ECO:0000259" key="2">
    <source>
        <dbReference type="Pfam" id="PF00534"/>
    </source>
</evidence>
<dbReference type="PANTHER" id="PTHR46401">
    <property type="entry name" value="GLYCOSYLTRANSFERASE WBBK-RELATED"/>
    <property type="match status" value="1"/>
</dbReference>
<organism evidence="3 4">
    <name type="scientific">Leptospira hartskeerlii</name>
    <dbReference type="NCBI Taxonomy" id="2023177"/>
    <lineage>
        <taxon>Bacteria</taxon>
        <taxon>Pseudomonadati</taxon>
        <taxon>Spirochaetota</taxon>
        <taxon>Spirochaetia</taxon>
        <taxon>Leptospirales</taxon>
        <taxon>Leptospiraceae</taxon>
        <taxon>Leptospira</taxon>
    </lineage>
</organism>
<gene>
    <name evidence="3" type="ORF">CH357_17140</name>
</gene>
<dbReference type="GO" id="GO:0009103">
    <property type="term" value="P:lipopolysaccharide biosynthetic process"/>
    <property type="evidence" value="ECO:0007669"/>
    <property type="project" value="TreeGrafter"/>
</dbReference>
<dbReference type="PANTHER" id="PTHR46401:SF2">
    <property type="entry name" value="GLYCOSYLTRANSFERASE WBBK-RELATED"/>
    <property type="match status" value="1"/>
</dbReference>
<evidence type="ECO:0000256" key="1">
    <source>
        <dbReference type="ARBA" id="ARBA00022679"/>
    </source>
</evidence>
<dbReference type="SUPFAM" id="SSF53756">
    <property type="entry name" value="UDP-Glycosyltransferase/glycogen phosphorylase"/>
    <property type="match status" value="1"/>
</dbReference>
<dbReference type="Gene3D" id="3.40.50.2000">
    <property type="entry name" value="Glycogen Phosphorylase B"/>
    <property type="match status" value="1"/>
</dbReference>
<sequence>MIFKRRGVHQFAAGFNLGDAISNEMNSLKSVFKKIGYSSEIYAENTGPGTDSFVKKYKAYSSNSKDILVYHHSIHSDVLESILKPKNSKILIYHNVTPGHFFEKYDLKLTYLLRKGREELESLRNKFDKVFAVSEYNKSELLDLGFENVDVLPITYQLPQGRQTLKENFPKNRPNIPRFLFVGRIAPNKKQDDLIRFAFHYLKAYGPEFQLFMVGFSSKELYLYREELERMLDFYKLRKNVIITDFLSDEELKSMYLNCDLFLSMSEHEGFCVPLLEAMVHNIPILAFDGGAVGETLSGAGILFKEKRMDIIVELAHKMVTDRNWKDLILETQQRRLSSFSQINAETVLRPVLARLS</sequence>
<dbReference type="AlphaFoldDB" id="A0A2M9X8Q4"/>
<dbReference type="GO" id="GO:0016757">
    <property type="term" value="F:glycosyltransferase activity"/>
    <property type="evidence" value="ECO:0007669"/>
    <property type="project" value="InterPro"/>
</dbReference>
<dbReference type="CDD" id="cd03801">
    <property type="entry name" value="GT4_PimA-like"/>
    <property type="match status" value="1"/>
</dbReference>
<dbReference type="OrthoDB" id="9787617at2"/>